<feature type="compositionally biased region" description="Polar residues" evidence="7">
    <location>
        <begin position="229"/>
        <end position="239"/>
    </location>
</feature>
<feature type="region of interest" description="Disordered" evidence="7">
    <location>
        <begin position="511"/>
        <end position="536"/>
    </location>
</feature>
<gene>
    <name evidence="9" type="ORF">MTR67_021314</name>
</gene>
<keyword evidence="5" id="KW-0804">Transcription</keyword>
<evidence type="ECO:0000256" key="7">
    <source>
        <dbReference type="SAM" id="MobiDB-lite"/>
    </source>
</evidence>
<feature type="compositionally biased region" description="Polar residues" evidence="7">
    <location>
        <begin position="387"/>
        <end position="398"/>
    </location>
</feature>
<sequence length="569" mass="62098">MAENEGSSSSSTSRGQLLRPTITLPPRSSIESLFSGGSSGISPGPMTLVSSFFSDNDPDSECRSFSQLLAGAMTPPAGFTGGRPGFPPLPPPSTAAITQSPTTFTVPPGLSPTSLFDGFFSPGQLHGKKVSVSSSSDERRRLAFKTILVVANWKLMSMAKTISGEWIANPLTYAIVKTCSDVCVKGPFGMSHQQVLAQLTSQASQAQSQMHIQPNYPSSATAAAPSMSQFQSLPSNAAANRQIPPTLDPNIVKESSDVSLSDHRSEPASFAVDKPADDGYNWRKYGQKQVKGSEYPRSYYKCTNPNCPVKKKVERSLDGQVTEIIYKGQHNHQPPQASKRSKESGNPNGNYNLQGPYELSSEGLTGNFNKPKEGEPSYSLRMKDQESSQANDQTSGSSDSEEVGNAETRVDGRDIDERESKRRAVEVQSTEAACSHRTVAEPRIIVQTTSEVDLLDDGFRWRKYGQKVVKGNPYPRSYYKCTSQGCNVRKHVERAASDPKAVITTYEGKHNHDVPAARNSSHNTANNSMSQLRPHNPVVDKPAAMRRADFQRNEQQPIALLRFKEEQST</sequence>
<dbReference type="InterPro" id="IPR003657">
    <property type="entry name" value="WRKY_dom"/>
</dbReference>
<dbReference type="Gene3D" id="2.20.25.80">
    <property type="entry name" value="WRKY domain"/>
    <property type="match status" value="2"/>
</dbReference>
<dbReference type="SUPFAM" id="SSF118290">
    <property type="entry name" value="WRKY DNA-binding domain"/>
    <property type="match status" value="2"/>
</dbReference>
<feature type="compositionally biased region" description="Polar residues" evidence="7">
    <location>
        <begin position="518"/>
        <end position="533"/>
    </location>
</feature>
<proteinExistence type="predicted"/>
<evidence type="ECO:0000256" key="1">
    <source>
        <dbReference type="ARBA" id="ARBA00004123"/>
    </source>
</evidence>
<keyword evidence="2" id="KW-0677">Repeat</keyword>
<evidence type="ECO:0000256" key="3">
    <source>
        <dbReference type="ARBA" id="ARBA00023015"/>
    </source>
</evidence>
<evidence type="ECO:0000259" key="8">
    <source>
        <dbReference type="PROSITE" id="PS50811"/>
    </source>
</evidence>
<feature type="region of interest" description="Disordered" evidence="7">
    <location>
        <begin position="208"/>
        <end position="282"/>
    </location>
</feature>
<protein>
    <recommendedName>
        <fullName evidence="8">WRKY domain-containing protein</fullName>
    </recommendedName>
</protein>
<reference evidence="9" key="1">
    <citation type="submission" date="2023-08" db="EMBL/GenBank/DDBJ databases">
        <title>A de novo genome assembly of Solanum verrucosum Schlechtendal, a Mexican diploid species geographically isolated from the other diploid A-genome species in potato relatives.</title>
        <authorList>
            <person name="Hosaka K."/>
        </authorList>
    </citation>
    <scope>NUCLEOTIDE SEQUENCE</scope>
    <source>
        <tissue evidence="9">Young leaves</tissue>
    </source>
</reference>
<feature type="compositionally biased region" description="Low complexity" evidence="7">
    <location>
        <begin position="28"/>
        <end position="40"/>
    </location>
</feature>
<dbReference type="Pfam" id="PF03106">
    <property type="entry name" value="WRKY"/>
    <property type="match status" value="2"/>
</dbReference>
<feature type="compositionally biased region" description="Basic and acidic residues" evidence="7">
    <location>
        <begin position="408"/>
        <end position="424"/>
    </location>
</feature>
<dbReference type="PANTHER" id="PTHR31221:SF130">
    <property type="entry name" value="WRKY TRANSCRIPTION FACTOR 3-RELATED"/>
    <property type="match status" value="1"/>
</dbReference>
<feature type="region of interest" description="Disordered" evidence="7">
    <location>
        <begin position="327"/>
        <end position="424"/>
    </location>
</feature>
<dbReference type="FunFam" id="2.20.25.80:FF:000006">
    <property type="entry name" value="WRKY transcription factor"/>
    <property type="match status" value="1"/>
</dbReference>
<dbReference type="InterPro" id="IPR036576">
    <property type="entry name" value="WRKY_dom_sf"/>
</dbReference>
<feature type="region of interest" description="Disordered" evidence="7">
    <location>
        <begin position="1"/>
        <end position="40"/>
    </location>
</feature>
<accession>A0AAF0QPV5</accession>
<dbReference type="Proteomes" id="UP001234989">
    <property type="component" value="Chromosome 5"/>
</dbReference>
<dbReference type="AlphaFoldDB" id="A0AAF0QPV5"/>
<evidence type="ECO:0000256" key="4">
    <source>
        <dbReference type="ARBA" id="ARBA00023125"/>
    </source>
</evidence>
<feature type="domain" description="WRKY" evidence="8">
    <location>
        <begin position="271"/>
        <end position="335"/>
    </location>
</feature>
<keyword evidence="3" id="KW-0805">Transcription regulation</keyword>
<dbReference type="SMART" id="SM00774">
    <property type="entry name" value="WRKY"/>
    <property type="match status" value="2"/>
</dbReference>
<evidence type="ECO:0000256" key="6">
    <source>
        <dbReference type="ARBA" id="ARBA00023242"/>
    </source>
</evidence>
<dbReference type="GO" id="GO:0043565">
    <property type="term" value="F:sequence-specific DNA binding"/>
    <property type="evidence" value="ECO:0007669"/>
    <property type="project" value="InterPro"/>
</dbReference>
<comment type="subcellular location">
    <subcellularLocation>
        <location evidence="1">Nucleus</location>
    </subcellularLocation>
</comment>
<dbReference type="GO" id="GO:0003700">
    <property type="term" value="F:DNA-binding transcription factor activity"/>
    <property type="evidence" value="ECO:0007669"/>
    <property type="project" value="InterPro"/>
</dbReference>
<name>A0AAF0QPV5_SOLVR</name>
<keyword evidence="10" id="KW-1185">Reference proteome</keyword>
<feature type="compositionally biased region" description="Polar residues" evidence="7">
    <location>
        <begin position="331"/>
        <end position="353"/>
    </location>
</feature>
<evidence type="ECO:0000256" key="2">
    <source>
        <dbReference type="ARBA" id="ARBA00022737"/>
    </source>
</evidence>
<feature type="compositionally biased region" description="Basic and acidic residues" evidence="7">
    <location>
        <begin position="370"/>
        <end position="386"/>
    </location>
</feature>
<feature type="compositionally biased region" description="Low complexity" evidence="7">
    <location>
        <begin position="217"/>
        <end position="228"/>
    </location>
</feature>
<evidence type="ECO:0000313" key="9">
    <source>
        <dbReference type="EMBL" id="WMV27929.1"/>
    </source>
</evidence>
<organism evidence="9 10">
    <name type="scientific">Solanum verrucosum</name>
    <dbReference type="NCBI Taxonomy" id="315347"/>
    <lineage>
        <taxon>Eukaryota</taxon>
        <taxon>Viridiplantae</taxon>
        <taxon>Streptophyta</taxon>
        <taxon>Embryophyta</taxon>
        <taxon>Tracheophyta</taxon>
        <taxon>Spermatophyta</taxon>
        <taxon>Magnoliopsida</taxon>
        <taxon>eudicotyledons</taxon>
        <taxon>Gunneridae</taxon>
        <taxon>Pentapetalae</taxon>
        <taxon>asterids</taxon>
        <taxon>lamiids</taxon>
        <taxon>Solanales</taxon>
        <taxon>Solanaceae</taxon>
        <taxon>Solanoideae</taxon>
        <taxon>Solaneae</taxon>
        <taxon>Solanum</taxon>
    </lineage>
</organism>
<feature type="compositionally biased region" description="Basic and acidic residues" evidence="7">
    <location>
        <begin position="254"/>
        <end position="266"/>
    </location>
</feature>
<dbReference type="PROSITE" id="PS50811">
    <property type="entry name" value="WRKY"/>
    <property type="match status" value="2"/>
</dbReference>
<feature type="domain" description="WRKY" evidence="8">
    <location>
        <begin position="450"/>
        <end position="515"/>
    </location>
</feature>
<dbReference type="PANTHER" id="PTHR31221">
    <property type="entry name" value="WRKY TRANSCRIPTION FACTOR PROTEIN 1-RELATED"/>
    <property type="match status" value="1"/>
</dbReference>
<keyword evidence="4" id="KW-0238">DNA-binding</keyword>
<dbReference type="FunFam" id="2.20.25.80:FF:000001">
    <property type="entry name" value="WRKY transcription factor 33"/>
    <property type="match status" value="1"/>
</dbReference>
<dbReference type="InterPro" id="IPR044810">
    <property type="entry name" value="WRKY_plant"/>
</dbReference>
<evidence type="ECO:0000313" key="10">
    <source>
        <dbReference type="Proteomes" id="UP001234989"/>
    </source>
</evidence>
<evidence type="ECO:0000256" key="5">
    <source>
        <dbReference type="ARBA" id="ARBA00023163"/>
    </source>
</evidence>
<keyword evidence="6" id="KW-0539">Nucleus</keyword>
<dbReference type="GO" id="GO:0005634">
    <property type="term" value="C:nucleus"/>
    <property type="evidence" value="ECO:0007669"/>
    <property type="project" value="UniProtKB-SubCell"/>
</dbReference>
<dbReference type="EMBL" id="CP133616">
    <property type="protein sequence ID" value="WMV27929.1"/>
    <property type="molecule type" value="Genomic_DNA"/>
</dbReference>